<dbReference type="Proteomes" id="UP001529510">
    <property type="component" value="Unassembled WGS sequence"/>
</dbReference>
<dbReference type="EMBL" id="JAMKFB020000017">
    <property type="protein sequence ID" value="KAL0169540.1"/>
    <property type="molecule type" value="Genomic_DNA"/>
</dbReference>
<dbReference type="SUPFAM" id="SSF49899">
    <property type="entry name" value="Concanavalin A-like lectins/glucanases"/>
    <property type="match status" value="1"/>
</dbReference>
<dbReference type="Pfam" id="PF13765">
    <property type="entry name" value="PRY"/>
    <property type="match status" value="1"/>
</dbReference>
<keyword evidence="2" id="KW-0863">Zinc-finger</keyword>
<evidence type="ECO:0000259" key="4">
    <source>
        <dbReference type="SMART" id="SM00589"/>
    </source>
</evidence>
<keyword evidence="3" id="KW-0862">Zinc</keyword>
<evidence type="ECO:0000313" key="5">
    <source>
        <dbReference type="EMBL" id="KAL0169540.1"/>
    </source>
</evidence>
<feature type="domain" description="SPRY-associated" evidence="4">
    <location>
        <begin position="1"/>
        <end position="50"/>
    </location>
</feature>
<dbReference type="Gene3D" id="2.60.120.920">
    <property type="match status" value="1"/>
</dbReference>
<sequence length="50" mass="5875">ACDLTLDPNTANTFLTLSERNRKVTRISEKQPYPDHPERFDDCHQVLCRE</sequence>
<feature type="non-terminal residue" evidence="5">
    <location>
        <position position="1"/>
    </location>
</feature>
<accession>A0ABD0P7B4</accession>
<evidence type="ECO:0000313" key="6">
    <source>
        <dbReference type="Proteomes" id="UP001529510"/>
    </source>
</evidence>
<protein>
    <recommendedName>
        <fullName evidence="4">SPRY-associated domain-containing protein</fullName>
    </recommendedName>
</protein>
<dbReference type="PANTHER" id="PTHR25465:SF14">
    <property type="entry name" value="E3 UBIQUITIN-PROTEIN LIGASE TRIM65"/>
    <property type="match status" value="1"/>
</dbReference>
<reference evidence="5 6" key="1">
    <citation type="submission" date="2024-05" db="EMBL/GenBank/DDBJ databases">
        <title>Genome sequencing and assembly of Indian major carp, Cirrhinus mrigala (Hamilton, 1822).</title>
        <authorList>
            <person name="Mohindra V."/>
            <person name="Chowdhury L.M."/>
            <person name="Lal K."/>
            <person name="Jena J.K."/>
        </authorList>
    </citation>
    <scope>NUCLEOTIDE SEQUENCE [LARGE SCALE GENOMIC DNA]</scope>
    <source>
        <strain evidence="5">CM1030</strain>
        <tissue evidence="5">Blood</tissue>
    </source>
</reference>
<organism evidence="5 6">
    <name type="scientific">Cirrhinus mrigala</name>
    <name type="common">Mrigala</name>
    <dbReference type="NCBI Taxonomy" id="683832"/>
    <lineage>
        <taxon>Eukaryota</taxon>
        <taxon>Metazoa</taxon>
        <taxon>Chordata</taxon>
        <taxon>Craniata</taxon>
        <taxon>Vertebrata</taxon>
        <taxon>Euteleostomi</taxon>
        <taxon>Actinopterygii</taxon>
        <taxon>Neopterygii</taxon>
        <taxon>Teleostei</taxon>
        <taxon>Ostariophysi</taxon>
        <taxon>Cypriniformes</taxon>
        <taxon>Cyprinidae</taxon>
        <taxon>Labeoninae</taxon>
        <taxon>Labeonini</taxon>
        <taxon>Cirrhinus</taxon>
    </lineage>
</organism>
<evidence type="ECO:0000256" key="1">
    <source>
        <dbReference type="ARBA" id="ARBA00022723"/>
    </source>
</evidence>
<gene>
    <name evidence="5" type="ORF">M9458_034136</name>
</gene>
<name>A0ABD0P7B4_CIRMR</name>
<comment type="caution">
    <text evidence="5">The sequence shown here is derived from an EMBL/GenBank/DDBJ whole genome shotgun (WGS) entry which is preliminary data.</text>
</comment>
<proteinExistence type="predicted"/>
<dbReference type="InterPro" id="IPR006574">
    <property type="entry name" value="PRY"/>
</dbReference>
<dbReference type="PANTHER" id="PTHR25465">
    <property type="entry name" value="B-BOX DOMAIN CONTAINING"/>
    <property type="match status" value="1"/>
</dbReference>
<dbReference type="InterPro" id="IPR013320">
    <property type="entry name" value="ConA-like_dom_sf"/>
</dbReference>
<keyword evidence="6" id="KW-1185">Reference proteome</keyword>
<dbReference type="GO" id="GO:0008270">
    <property type="term" value="F:zinc ion binding"/>
    <property type="evidence" value="ECO:0007669"/>
    <property type="project" value="UniProtKB-KW"/>
</dbReference>
<dbReference type="InterPro" id="IPR051051">
    <property type="entry name" value="E3_ubiq-ligase_TRIM/RNF"/>
</dbReference>
<evidence type="ECO:0000256" key="2">
    <source>
        <dbReference type="ARBA" id="ARBA00022771"/>
    </source>
</evidence>
<dbReference type="AlphaFoldDB" id="A0ABD0P7B4"/>
<evidence type="ECO:0000256" key="3">
    <source>
        <dbReference type="ARBA" id="ARBA00022833"/>
    </source>
</evidence>
<keyword evidence="1" id="KW-0479">Metal-binding</keyword>
<dbReference type="InterPro" id="IPR043136">
    <property type="entry name" value="B30.2/SPRY_sf"/>
</dbReference>
<dbReference type="SMART" id="SM00589">
    <property type="entry name" value="PRY"/>
    <property type="match status" value="1"/>
</dbReference>
<feature type="non-terminal residue" evidence="5">
    <location>
        <position position="50"/>
    </location>
</feature>